<keyword evidence="2" id="KW-1185">Reference proteome</keyword>
<organism evidence="1 2">
    <name type="scientific">Polyplosphaeria fusca</name>
    <dbReference type="NCBI Taxonomy" id="682080"/>
    <lineage>
        <taxon>Eukaryota</taxon>
        <taxon>Fungi</taxon>
        <taxon>Dikarya</taxon>
        <taxon>Ascomycota</taxon>
        <taxon>Pezizomycotina</taxon>
        <taxon>Dothideomycetes</taxon>
        <taxon>Pleosporomycetidae</taxon>
        <taxon>Pleosporales</taxon>
        <taxon>Tetraplosphaeriaceae</taxon>
        <taxon>Polyplosphaeria</taxon>
    </lineage>
</organism>
<sequence>MPASSSASSSKTTDTTYNIRAAEPTASPQADTLLDFQAGWHLAFPSLKRFVQAKDQIPHLRRGHNFRISFETIQLEHQNIEELCEELLKLLQTKGADKVALQTKREQLLGNCFWALDGDGMDAKQTATLTKISSTASETMLRRRFWRHMTK</sequence>
<dbReference type="Proteomes" id="UP000799444">
    <property type="component" value="Unassembled WGS sequence"/>
</dbReference>
<accession>A0A9P4R2F1</accession>
<name>A0A9P4R2F1_9PLEO</name>
<dbReference type="AlphaFoldDB" id="A0A9P4R2F1"/>
<protein>
    <submittedName>
        <fullName evidence="1">Uncharacterized protein</fullName>
    </submittedName>
</protein>
<evidence type="ECO:0000313" key="1">
    <source>
        <dbReference type="EMBL" id="KAF2737394.1"/>
    </source>
</evidence>
<evidence type="ECO:0000313" key="2">
    <source>
        <dbReference type="Proteomes" id="UP000799444"/>
    </source>
</evidence>
<proteinExistence type="predicted"/>
<dbReference type="EMBL" id="ML996116">
    <property type="protein sequence ID" value="KAF2737394.1"/>
    <property type="molecule type" value="Genomic_DNA"/>
</dbReference>
<gene>
    <name evidence="1" type="ORF">EJ04DRAFT_521145</name>
</gene>
<comment type="caution">
    <text evidence="1">The sequence shown here is derived from an EMBL/GenBank/DDBJ whole genome shotgun (WGS) entry which is preliminary data.</text>
</comment>
<reference evidence="1" key="1">
    <citation type="journal article" date="2020" name="Stud. Mycol.">
        <title>101 Dothideomycetes genomes: a test case for predicting lifestyles and emergence of pathogens.</title>
        <authorList>
            <person name="Haridas S."/>
            <person name="Albert R."/>
            <person name="Binder M."/>
            <person name="Bloem J."/>
            <person name="Labutti K."/>
            <person name="Salamov A."/>
            <person name="Andreopoulos B."/>
            <person name="Baker S."/>
            <person name="Barry K."/>
            <person name="Bills G."/>
            <person name="Bluhm B."/>
            <person name="Cannon C."/>
            <person name="Castanera R."/>
            <person name="Culley D."/>
            <person name="Daum C."/>
            <person name="Ezra D."/>
            <person name="Gonzalez J."/>
            <person name="Henrissat B."/>
            <person name="Kuo A."/>
            <person name="Liang C."/>
            <person name="Lipzen A."/>
            <person name="Lutzoni F."/>
            <person name="Magnuson J."/>
            <person name="Mondo S."/>
            <person name="Nolan M."/>
            <person name="Ohm R."/>
            <person name="Pangilinan J."/>
            <person name="Park H.-J."/>
            <person name="Ramirez L."/>
            <person name="Alfaro M."/>
            <person name="Sun H."/>
            <person name="Tritt A."/>
            <person name="Yoshinaga Y."/>
            <person name="Zwiers L.-H."/>
            <person name="Turgeon B."/>
            <person name="Goodwin S."/>
            <person name="Spatafora J."/>
            <person name="Crous P."/>
            <person name="Grigoriev I."/>
        </authorList>
    </citation>
    <scope>NUCLEOTIDE SEQUENCE</scope>
    <source>
        <strain evidence="1">CBS 125425</strain>
    </source>
</reference>